<protein>
    <submittedName>
        <fullName evidence="1">Uncharacterized protein</fullName>
    </submittedName>
</protein>
<evidence type="ECO:0000313" key="2">
    <source>
        <dbReference type="Proteomes" id="UP000245076"/>
    </source>
</evidence>
<evidence type="ECO:0000313" key="1">
    <source>
        <dbReference type="EMBL" id="GBF40703.1"/>
    </source>
</evidence>
<name>A0A2P2D7U4_9LEPT</name>
<gene>
    <name evidence="1" type="ORF">LPTSP1_37210</name>
</gene>
<dbReference type="AlphaFoldDB" id="A0A2P2D7U4"/>
<comment type="caution">
    <text evidence="1">The sequence shown here is derived from an EMBL/GenBank/DDBJ whole genome shotgun (WGS) entry which is preliminary data.</text>
</comment>
<reference evidence="1 2" key="1">
    <citation type="submission" date="2018-02" db="EMBL/GenBank/DDBJ databases">
        <title>Novel Leptospira species isolated from soil and water in Japan.</title>
        <authorList>
            <person name="Nakao R."/>
            <person name="Masuzawa T."/>
        </authorList>
    </citation>
    <scope>NUCLEOTIDE SEQUENCE [LARGE SCALE GENOMIC DNA]</scope>
    <source>
        <strain evidence="1 2">E8</strain>
    </source>
</reference>
<dbReference type="Proteomes" id="UP000245076">
    <property type="component" value="Unassembled WGS sequence"/>
</dbReference>
<keyword evidence="2" id="KW-1185">Reference proteome</keyword>
<dbReference type="EMBL" id="BFAY01000013">
    <property type="protein sequence ID" value="GBF40703.1"/>
    <property type="molecule type" value="Genomic_DNA"/>
</dbReference>
<proteinExistence type="predicted"/>
<organism evidence="1 2">
    <name type="scientific">Leptospira johnsonii</name>
    <dbReference type="NCBI Taxonomy" id="1917820"/>
    <lineage>
        <taxon>Bacteria</taxon>
        <taxon>Pseudomonadati</taxon>
        <taxon>Spirochaetota</taxon>
        <taxon>Spirochaetia</taxon>
        <taxon>Leptospirales</taxon>
        <taxon>Leptospiraceae</taxon>
        <taxon>Leptospira</taxon>
    </lineage>
</organism>
<accession>A0A2P2D7U4</accession>
<sequence length="60" mass="7188">MAVMERSTEIDREAEIAIKNMSDAEIRDMFQTEQVDILRREYNSAKRDAGRENIKKRWNK</sequence>